<evidence type="ECO:0000256" key="3">
    <source>
        <dbReference type="ARBA" id="ARBA00004496"/>
    </source>
</evidence>
<sequence>MQHELSEDQSRHTNEFFPEKSSTRTGILLQLFLTHGMTSAIALALVWLLPHLGGSSSISTIGAIVLSGALGLLLTANILHDLHHVERTVTDIYRGHATVCPTFSWPLTPLFTRLSALDRRVQKHIQEAQAAAEMRRQYLQQASESATRTERQRIARDLHDTIKQQLFSISVSAATAQVYWSKDLPKAQAAIVDIQQVVKEAQVEMQALLQQLGSTLLENTKLADALRTQAEALKYRSGLEMSLTIGDLPPDELLPEGTRETIFRLVQEAFANIARHARATEVTVTLQQSERALHLAVSDDGQGFDTKMARAGMGLTNMRERVAALGGSIEVQSAVGRGTNIHITVPFLQPQSPVADKIWSEWELKQGMERVTGSFQLGRTALYIALFFESCNGSHLFVQIPIVAIVICLFIAAYGMWQGHTWKVRLLPHLGKEHVDGLRLQQREEKQVFLWIIVLNSAWPSFQGSLQGWEGTYVTVFLSALSILFIPLLIFVSWRCYRRQGRIYRAMARDELQREIKDQRRKVVRHGNILFAAVFAAVIFGGQFASSHPSAGTVHLVIFLCIGGFLIGCYVLLCDLAALWRQRRALGGEQQKEPLVSIWRGE</sequence>
<evidence type="ECO:0000313" key="18">
    <source>
        <dbReference type="EMBL" id="GHO97755.1"/>
    </source>
</evidence>
<evidence type="ECO:0000256" key="14">
    <source>
        <dbReference type="ARBA" id="ARBA00024827"/>
    </source>
</evidence>
<feature type="transmembrane region" description="Helical" evidence="16">
    <location>
        <begin position="523"/>
        <end position="544"/>
    </location>
</feature>
<keyword evidence="6" id="KW-0004">4Fe-4S</keyword>
<dbReference type="SUPFAM" id="SSF55874">
    <property type="entry name" value="ATPase domain of HSP90 chaperone/DNA topoisomerase II/histidine kinase"/>
    <property type="match status" value="1"/>
</dbReference>
<evidence type="ECO:0000256" key="6">
    <source>
        <dbReference type="ARBA" id="ARBA00022485"/>
    </source>
</evidence>
<evidence type="ECO:0000256" key="16">
    <source>
        <dbReference type="SAM" id="Phobius"/>
    </source>
</evidence>
<evidence type="ECO:0000256" key="5">
    <source>
        <dbReference type="ARBA" id="ARBA00017322"/>
    </source>
</evidence>
<keyword evidence="19" id="KW-1185">Reference proteome</keyword>
<keyword evidence="11" id="KW-0408">Iron</keyword>
<dbReference type="Pfam" id="PF02518">
    <property type="entry name" value="HATPase_c"/>
    <property type="match status" value="1"/>
</dbReference>
<evidence type="ECO:0000256" key="12">
    <source>
        <dbReference type="ARBA" id="ARBA00023012"/>
    </source>
</evidence>
<keyword evidence="7" id="KW-0963">Cytoplasm</keyword>
<feature type="domain" description="Histidine kinase" evidence="17">
    <location>
        <begin position="157"/>
        <end position="349"/>
    </location>
</feature>
<evidence type="ECO:0000256" key="8">
    <source>
        <dbReference type="ARBA" id="ARBA00022679"/>
    </source>
</evidence>
<keyword evidence="16" id="KW-0472">Membrane</keyword>
<proteinExistence type="predicted"/>
<evidence type="ECO:0000259" key="17">
    <source>
        <dbReference type="PROSITE" id="PS50109"/>
    </source>
</evidence>
<feature type="transmembrane region" description="Helical" evidence="16">
    <location>
        <begin position="556"/>
        <end position="580"/>
    </location>
</feature>
<comment type="catalytic activity">
    <reaction evidence="1">
        <text>ATP + protein L-histidine = ADP + protein N-phospho-L-histidine.</text>
        <dbReference type="EC" id="2.7.13.3"/>
    </reaction>
</comment>
<evidence type="ECO:0000313" key="19">
    <source>
        <dbReference type="Proteomes" id="UP000597444"/>
    </source>
</evidence>
<evidence type="ECO:0000256" key="4">
    <source>
        <dbReference type="ARBA" id="ARBA00012438"/>
    </source>
</evidence>
<organism evidence="18 19">
    <name type="scientific">Reticulibacter mediterranei</name>
    <dbReference type="NCBI Taxonomy" id="2778369"/>
    <lineage>
        <taxon>Bacteria</taxon>
        <taxon>Bacillati</taxon>
        <taxon>Chloroflexota</taxon>
        <taxon>Ktedonobacteria</taxon>
        <taxon>Ktedonobacterales</taxon>
        <taxon>Reticulibacteraceae</taxon>
        <taxon>Reticulibacter</taxon>
    </lineage>
</organism>
<evidence type="ECO:0000256" key="2">
    <source>
        <dbReference type="ARBA" id="ARBA00001966"/>
    </source>
</evidence>
<dbReference type="EC" id="2.7.13.3" evidence="4"/>
<dbReference type="InterPro" id="IPR011712">
    <property type="entry name" value="Sig_transdc_His_kin_sub3_dim/P"/>
</dbReference>
<gene>
    <name evidence="18" type="ORF">KSF_078030</name>
</gene>
<comment type="caution">
    <text evidence="18">The sequence shown here is derived from an EMBL/GenBank/DDBJ whole genome shotgun (WGS) entry which is preliminary data.</text>
</comment>
<evidence type="ECO:0000256" key="7">
    <source>
        <dbReference type="ARBA" id="ARBA00022490"/>
    </source>
</evidence>
<dbReference type="PANTHER" id="PTHR24421">
    <property type="entry name" value="NITRATE/NITRITE SENSOR PROTEIN NARX-RELATED"/>
    <property type="match status" value="1"/>
</dbReference>
<evidence type="ECO:0000256" key="9">
    <source>
        <dbReference type="ARBA" id="ARBA00022723"/>
    </source>
</evidence>
<dbReference type="AlphaFoldDB" id="A0A8J3IVU6"/>
<comment type="cofactor">
    <cofactor evidence="2">
        <name>[4Fe-4S] cluster</name>
        <dbReference type="ChEBI" id="CHEBI:49883"/>
    </cofactor>
</comment>
<dbReference type="GO" id="GO:0016020">
    <property type="term" value="C:membrane"/>
    <property type="evidence" value="ECO:0007669"/>
    <property type="project" value="InterPro"/>
</dbReference>
<dbReference type="GO" id="GO:0051539">
    <property type="term" value="F:4 iron, 4 sulfur cluster binding"/>
    <property type="evidence" value="ECO:0007669"/>
    <property type="project" value="UniProtKB-KW"/>
</dbReference>
<evidence type="ECO:0000256" key="15">
    <source>
        <dbReference type="ARBA" id="ARBA00030800"/>
    </source>
</evidence>
<dbReference type="GO" id="GO:0046983">
    <property type="term" value="F:protein dimerization activity"/>
    <property type="evidence" value="ECO:0007669"/>
    <property type="project" value="InterPro"/>
</dbReference>
<keyword evidence="13" id="KW-0411">Iron-sulfur</keyword>
<dbReference type="PROSITE" id="PS50109">
    <property type="entry name" value="HIS_KIN"/>
    <property type="match status" value="1"/>
</dbReference>
<dbReference type="PANTHER" id="PTHR24421:SF61">
    <property type="entry name" value="OXYGEN SENSOR HISTIDINE KINASE NREB"/>
    <property type="match status" value="1"/>
</dbReference>
<dbReference type="InterPro" id="IPR036890">
    <property type="entry name" value="HATPase_C_sf"/>
</dbReference>
<comment type="subcellular location">
    <subcellularLocation>
        <location evidence="3">Cytoplasm</location>
    </subcellularLocation>
</comment>
<dbReference type="InterPro" id="IPR005467">
    <property type="entry name" value="His_kinase_dom"/>
</dbReference>
<dbReference type="InterPro" id="IPR003594">
    <property type="entry name" value="HATPase_dom"/>
</dbReference>
<evidence type="ECO:0000256" key="11">
    <source>
        <dbReference type="ARBA" id="ARBA00023004"/>
    </source>
</evidence>
<comment type="function">
    <text evidence="14">Member of the two-component regulatory system NreB/NreC involved in the control of dissimilatory nitrate/nitrite reduction in response to oxygen. NreB functions as a direct oxygen sensor histidine kinase which is autophosphorylated, in the absence of oxygen, probably at the conserved histidine residue, and transfers its phosphate group probably to a conserved aspartate residue of NreC. NreB/NreC activates the expression of the nitrate (narGHJI) and nitrite (nir) reductase operons, as well as the putative nitrate transporter gene narT.</text>
</comment>
<dbReference type="Gene3D" id="3.30.565.10">
    <property type="entry name" value="Histidine kinase-like ATPase, C-terminal domain"/>
    <property type="match status" value="1"/>
</dbReference>
<keyword evidence="16" id="KW-1133">Transmembrane helix</keyword>
<dbReference type="GO" id="GO:0005737">
    <property type="term" value="C:cytoplasm"/>
    <property type="evidence" value="ECO:0007669"/>
    <property type="project" value="UniProtKB-SubCell"/>
</dbReference>
<keyword evidence="8" id="KW-0808">Transferase</keyword>
<dbReference type="GO" id="GO:0000155">
    <property type="term" value="F:phosphorelay sensor kinase activity"/>
    <property type="evidence" value="ECO:0007669"/>
    <property type="project" value="InterPro"/>
</dbReference>
<dbReference type="GO" id="GO:0046872">
    <property type="term" value="F:metal ion binding"/>
    <property type="evidence" value="ECO:0007669"/>
    <property type="project" value="UniProtKB-KW"/>
</dbReference>
<name>A0A8J3IVU6_9CHLR</name>
<dbReference type="PRINTS" id="PR00344">
    <property type="entry name" value="BCTRLSENSOR"/>
</dbReference>
<keyword evidence="16" id="KW-0812">Transmembrane</keyword>
<feature type="transmembrane region" description="Helical" evidence="16">
    <location>
        <begin position="61"/>
        <end position="79"/>
    </location>
</feature>
<dbReference type="Pfam" id="PF07730">
    <property type="entry name" value="HisKA_3"/>
    <property type="match status" value="1"/>
</dbReference>
<dbReference type="InterPro" id="IPR004358">
    <property type="entry name" value="Sig_transdc_His_kin-like_C"/>
</dbReference>
<dbReference type="EMBL" id="BNJK01000002">
    <property type="protein sequence ID" value="GHO97755.1"/>
    <property type="molecule type" value="Genomic_DNA"/>
</dbReference>
<accession>A0A8J3IVU6</accession>
<evidence type="ECO:0000256" key="13">
    <source>
        <dbReference type="ARBA" id="ARBA00023014"/>
    </source>
</evidence>
<dbReference type="RefSeq" id="WP_220208535.1">
    <property type="nucleotide sequence ID" value="NZ_BNJK01000002.1"/>
</dbReference>
<reference evidence="18" key="1">
    <citation type="submission" date="2020-10" db="EMBL/GenBank/DDBJ databases">
        <title>Taxonomic study of unclassified bacteria belonging to the class Ktedonobacteria.</title>
        <authorList>
            <person name="Yabe S."/>
            <person name="Wang C.M."/>
            <person name="Zheng Y."/>
            <person name="Sakai Y."/>
            <person name="Cavaletti L."/>
            <person name="Monciardini P."/>
            <person name="Donadio S."/>
        </authorList>
    </citation>
    <scope>NUCLEOTIDE SEQUENCE</scope>
    <source>
        <strain evidence="18">ID150040</strain>
    </source>
</reference>
<dbReference type="CDD" id="cd16917">
    <property type="entry name" value="HATPase_UhpB-NarQ-NarX-like"/>
    <property type="match status" value="1"/>
</dbReference>
<dbReference type="SMART" id="SM00387">
    <property type="entry name" value="HATPase_c"/>
    <property type="match status" value="1"/>
</dbReference>
<keyword evidence="10" id="KW-0418">Kinase</keyword>
<feature type="transmembrane region" description="Helical" evidence="16">
    <location>
        <begin position="27"/>
        <end position="49"/>
    </location>
</feature>
<keyword evidence="12" id="KW-0902">Two-component regulatory system</keyword>
<dbReference type="Proteomes" id="UP000597444">
    <property type="component" value="Unassembled WGS sequence"/>
</dbReference>
<evidence type="ECO:0000256" key="10">
    <source>
        <dbReference type="ARBA" id="ARBA00022777"/>
    </source>
</evidence>
<dbReference type="Gene3D" id="1.20.5.1930">
    <property type="match status" value="1"/>
</dbReference>
<evidence type="ECO:0000256" key="1">
    <source>
        <dbReference type="ARBA" id="ARBA00000085"/>
    </source>
</evidence>
<feature type="transmembrane region" description="Helical" evidence="16">
    <location>
        <begin position="396"/>
        <end position="417"/>
    </location>
</feature>
<keyword evidence="9" id="KW-0479">Metal-binding</keyword>
<feature type="transmembrane region" description="Helical" evidence="16">
    <location>
        <begin position="472"/>
        <end position="497"/>
    </location>
</feature>
<protein>
    <recommendedName>
        <fullName evidence="5">Oxygen sensor histidine kinase NreB</fullName>
        <ecNumber evidence="4">2.7.13.3</ecNumber>
    </recommendedName>
    <alternativeName>
        <fullName evidence="15">Nitrogen regulation protein B</fullName>
    </alternativeName>
</protein>
<dbReference type="InterPro" id="IPR050482">
    <property type="entry name" value="Sensor_HK_TwoCompSys"/>
</dbReference>